<comment type="caution">
    <text evidence="1">The sequence shown here is derived from an EMBL/GenBank/DDBJ whole genome shotgun (WGS) entry which is preliminary data.</text>
</comment>
<protein>
    <recommendedName>
        <fullName evidence="3">Amidase</fullName>
    </recommendedName>
</protein>
<keyword evidence="2" id="KW-1185">Reference proteome</keyword>
<gene>
    <name evidence="1" type="ORF">J2Z69_001398</name>
</gene>
<evidence type="ECO:0000313" key="2">
    <source>
        <dbReference type="Proteomes" id="UP001519288"/>
    </source>
</evidence>
<dbReference type="Proteomes" id="UP001519288">
    <property type="component" value="Unassembled WGS sequence"/>
</dbReference>
<dbReference type="RefSeq" id="WP_209860365.1">
    <property type="nucleotide sequence ID" value="NZ_JAGGLD010000001.1"/>
</dbReference>
<accession>A0ABS4JF86</accession>
<organism evidence="1 2">
    <name type="scientific">Paenibacillus shirakamiensis</name>
    <dbReference type="NCBI Taxonomy" id="1265935"/>
    <lineage>
        <taxon>Bacteria</taxon>
        <taxon>Bacillati</taxon>
        <taxon>Bacillota</taxon>
        <taxon>Bacilli</taxon>
        <taxon>Bacillales</taxon>
        <taxon>Paenibacillaceae</taxon>
        <taxon>Paenibacillus</taxon>
    </lineage>
</organism>
<proteinExistence type="predicted"/>
<sequence length="301" mass="33693">MNKTVIRPTFLLVAVLVLSLILGGGYSLIKANAAAPQRATWLWDTTLIKKSTPDILTFMSDNGVNLVYLQIDRTMDAIYYKDFIRQASAKHIQVHALDGNAAWALVNQRPKLNTLFSWIANYQAAALPEERFQGIHLDIEPYQLPTWKTNQKNIIAQWQSNVQYTAAKAKELHLPIAADVPFWLYTFKVASGSQTLTSWMLSQYDSLTYMTYRDKATGIFSAAKPNLLEGAAAGKPVYAAVETNNTPEGSPISFYEEGAPFMNGELTKLQGLVQDYTSYAGIAIHDYTGWKMLIERSYTSE</sequence>
<name>A0ABS4JF86_9BACL</name>
<evidence type="ECO:0000313" key="1">
    <source>
        <dbReference type="EMBL" id="MBP2000379.1"/>
    </source>
</evidence>
<reference evidence="1 2" key="1">
    <citation type="submission" date="2021-03" db="EMBL/GenBank/DDBJ databases">
        <title>Genomic Encyclopedia of Type Strains, Phase IV (KMG-IV): sequencing the most valuable type-strain genomes for metagenomic binning, comparative biology and taxonomic classification.</title>
        <authorList>
            <person name="Goeker M."/>
        </authorList>
    </citation>
    <scope>NUCLEOTIDE SEQUENCE [LARGE SCALE GENOMIC DNA]</scope>
    <source>
        <strain evidence="1 2">DSM 26806</strain>
    </source>
</reference>
<dbReference type="EMBL" id="JAGGLD010000001">
    <property type="protein sequence ID" value="MBP2000379.1"/>
    <property type="molecule type" value="Genomic_DNA"/>
</dbReference>
<evidence type="ECO:0008006" key="3">
    <source>
        <dbReference type="Google" id="ProtNLM"/>
    </source>
</evidence>